<dbReference type="EMBL" id="CM008048">
    <property type="protein sequence ID" value="PAN21755.1"/>
    <property type="molecule type" value="Genomic_DNA"/>
</dbReference>
<dbReference type="SUPFAM" id="SSF48439">
    <property type="entry name" value="Protein prenylyltransferase"/>
    <property type="match status" value="1"/>
</dbReference>
<reference evidence="1" key="1">
    <citation type="submission" date="2018-04" db="EMBL/GenBank/DDBJ databases">
        <title>WGS assembly of Panicum hallii.</title>
        <authorList>
            <person name="Lovell J."/>
            <person name="Jenkins J."/>
            <person name="Lowry D."/>
            <person name="Mamidi S."/>
            <person name="Sreedasyam A."/>
            <person name="Weng X."/>
            <person name="Barry K."/>
            <person name="Bonette J."/>
            <person name="Campitelli B."/>
            <person name="Daum C."/>
            <person name="Gordon S."/>
            <person name="Gould B."/>
            <person name="Lipzen A."/>
            <person name="Macqueen A."/>
            <person name="Palacio-Mejia J."/>
            <person name="Plott C."/>
            <person name="Shakirov E."/>
            <person name="Shu S."/>
            <person name="Yoshinaga Y."/>
            <person name="Zane M."/>
            <person name="Rokhsar D."/>
            <person name="Grimwood J."/>
            <person name="Schmutz J."/>
            <person name="Juenger T."/>
        </authorList>
    </citation>
    <scope>NUCLEOTIDE SEQUENCE [LARGE SCALE GENOMIC DNA]</scope>
    <source>
        <strain evidence="1">FIL2</strain>
    </source>
</reference>
<dbReference type="InterPro" id="IPR002088">
    <property type="entry name" value="Prenyl_trans_a"/>
</dbReference>
<proteinExistence type="predicted"/>
<dbReference type="AlphaFoldDB" id="A0A2S3HF92"/>
<dbReference type="Gene3D" id="1.25.40.120">
    <property type="entry name" value="Protein prenylyltransferase"/>
    <property type="match status" value="1"/>
</dbReference>
<dbReference type="Gramene" id="PAN21755">
    <property type="protein sequence ID" value="PAN21755"/>
    <property type="gene ID" value="PAHAL_3G486800"/>
</dbReference>
<sequence length="229" mass="26032">MEQEDESAAAAAEQQAGGAEEQLAEDLLHHFEQNESTWSHRRWVLKQVAEQHQDMAELVEKESVLVKEITEVLDEQKSTRWSEQHVADNYCFHYRRYLLLAPLDSRLGNGEDSFSCESEICLLWKQVRALKGKAGREAAFRFHWEAERLTGKSLPTGQEAAVDESAWPGRSITVNNMSFLKCLLQVLCNCKFDYKQGVGGLAWGLPATHYSQRGVMFGSEQCCLFFPTI</sequence>
<dbReference type="Pfam" id="PF01239">
    <property type="entry name" value="PPTA"/>
    <property type="match status" value="1"/>
</dbReference>
<name>A0A2S3HF92_9POAL</name>
<accession>A0A2S3HF92</accession>
<evidence type="ECO:0000313" key="1">
    <source>
        <dbReference type="EMBL" id="PAN21755.1"/>
    </source>
</evidence>
<organism evidence="1">
    <name type="scientific">Panicum hallii</name>
    <dbReference type="NCBI Taxonomy" id="206008"/>
    <lineage>
        <taxon>Eukaryota</taxon>
        <taxon>Viridiplantae</taxon>
        <taxon>Streptophyta</taxon>
        <taxon>Embryophyta</taxon>
        <taxon>Tracheophyta</taxon>
        <taxon>Spermatophyta</taxon>
        <taxon>Magnoliopsida</taxon>
        <taxon>Liliopsida</taxon>
        <taxon>Poales</taxon>
        <taxon>Poaceae</taxon>
        <taxon>PACMAD clade</taxon>
        <taxon>Panicoideae</taxon>
        <taxon>Panicodae</taxon>
        <taxon>Paniceae</taxon>
        <taxon>Panicinae</taxon>
        <taxon>Panicum</taxon>
        <taxon>Panicum sect. Panicum</taxon>
    </lineage>
</organism>
<dbReference type="Proteomes" id="UP000243499">
    <property type="component" value="Chromosome 3"/>
</dbReference>
<dbReference type="GO" id="GO:0008318">
    <property type="term" value="F:protein prenyltransferase activity"/>
    <property type="evidence" value="ECO:0007669"/>
    <property type="project" value="InterPro"/>
</dbReference>
<gene>
    <name evidence="1" type="ORF">PAHAL_3G486800</name>
</gene>
<protein>
    <submittedName>
        <fullName evidence="1">Uncharacterized protein</fullName>
    </submittedName>
</protein>